<dbReference type="EMBL" id="CP072385">
    <property type="protein sequence ID" value="QUC10204.1"/>
    <property type="molecule type" value="Genomic_DNA"/>
</dbReference>
<keyword evidence="5" id="KW-1185">Reference proteome</keyword>
<dbReference type="RefSeq" id="WP_014846151.1">
    <property type="nucleotide sequence ID" value="NZ_CAURRE010000014.1"/>
</dbReference>
<dbReference type="AlphaFoldDB" id="A0A3S4U4W0"/>
<reference evidence="4 5" key="1">
    <citation type="submission" date="2018-12" db="EMBL/GenBank/DDBJ databases">
        <authorList>
            <consortium name="Pathogen Informatics"/>
        </authorList>
    </citation>
    <scope>NUCLEOTIDE SEQUENCE [LARGE SCALE GENOMIC DNA]</scope>
    <source>
        <strain evidence="4 5">NCTC12967</strain>
    </source>
</reference>
<dbReference type="Proteomes" id="UP000273044">
    <property type="component" value="Chromosome"/>
</dbReference>
<organism evidence="4 5">
    <name type="scientific">Arachnia propionica</name>
    <dbReference type="NCBI Taxonomy" id="1750"/>
    <lineage>
        <taxon>Bacteria</taxon>
        <taxon>Bacillati</taxon>
        <taxon>Actinomycetota</taxon>
        <taxon>Actinomycetes</taxon>
        <taxon>Propionibacteriales</taxon>
        <taxon>Propionibacteriaceae</taxon>
        <taxon>Arachnia</taxon>
    </lineage>
</organism>
<dbReference type="OrthoDB" id="3182597at2"/>
<feature type="region of interest" description="Disordered" evidence="1">
    <location>
        <begin position="1"/>
        <end position="111"/>
    </location>
</feature>
<evidence type="ECO:0000313" key="4">
    <source>
        <dbReference type="EMBL" id="VEH69759.1"/>
    </source>
</evidence>
<protein>
    <submittedName>
        <fullName evidence="4">Uncharacterized protein</fullName>
    </submittedName>
</protein>
<feature type="compositionally biased region" description="Pro residues" evidence="1">
    <location>
        <begin position="78"/>
        <end position="93"/>
    </location>
</feature>
<keyword evidence="2" id="KW-0812">Transmembrane</keyword>
<evidence type="ECO:0000313" key="3">
    <source>
        <dbReference type="EMBL" id="QUC10204.1"/>
    </source>
</evidence>
<dbReference type="GeneID" id="64406517"/>
<keyword evidence="2" id="KW-1133">Transmembrane helix</keyword>
<feature type="compositionally biased region" description="Gly residues" evidence="1">
    <location>
        <begin position="1"/>
        <end position="11"/>
    </location>
</feature>
<accession>A0A3S4U4W0</accession>
<gene>
    <name evidence="3" type="ORF">J5A53_10365</name>
    <name evidence="4" type="ORF">NCTC12967_01037</name>
</gene>
<dbReference type="EMBL" id="LR134406">
    <property type="protein sequence ID" value="VEH69759.1"/>
    <property type="molecule type" value="Genomic_DNA"/>
</dbReference>
<evidence type="ECO:0000256" key="1">
    <source>
        <dbReference type="SAM" id="MobiDB-lite"/>
    </source>
</evidence>
<evidence type="ECO:0000313" key="5">
    <source>
        <dbReference type="Proteomes" id="UP000273044"/>
    </source>
</evidence>
<reference evidence="3" key="2">
    <citation type="submission" date="2021-03" db="EMBL/GenBank/DDBJ databases">
        <title>Human Oral Microbial Genomes.</title>
        <authorList>
            <person name="Johnston C.D."/>
            <person name="Chen T."/>
            <person name="Dewhirst F.E."/>
        </authorList>
    </citation>
    <scope>NUCLEOTIDE SEQUENCE</scope>
    <source>
        <strain evidence="3">F0714</strain>
    </source>
</reference>
<dbReference type="PANTHER" id="PTHR37826:SF3">
    <property type="entry name" value="J DOMAIN-CONTAINING PROTEIN"/>
    <property type="match status" value="1"/>
</dbReference>
<dbReference type="PANTHER" id="PTHR37826">
    <property type="entry name" value="FLOTILLIN BAND_7_5 DOMAIN PROTEIN"/>
    <property type="match status" value="1"/>
</dbReference>
<feature type="transmembrane region" description="Helical" evidence="2">
    <location>
        <begin position="463"/>
        <end position="485"/>
    </location>
</feature>
<dbReference type="Proteomes" id="UP000677180">
    <property type="component" value="Chromosome"/>
</dbReference>
<evidence type="ECO:0000256" key="2">
    <source>
        <dbReference type="SAM" id="Phobius"/>
    </source>
</evidence>
<keyword evidence="2" id="KW-0472">Membrane</keyword>
<feature type="compositionally biased region" description="Pro residues" evidence="1">
    <location>
        <begin position="45"/>
        <end position="58"/>
    </location>
</feature>
<sequence>MTASGSGGQGWGQQPWPPGYPQQQPHGYPPPQQATGYPQAQQPWPGYPPQPGVFPPQQVPRALSENPYANPGYVAGPLPVPAAPGNPWTPAPPQQDVQEPEPGPQVIELPDDGRTGVMIKCTSCGGTDIRYVVEVRSLVCANCRSRYNEPRLEDQVDLTGGIQDLEGTVVTHSSQDLAGQSMVTLKCTGCGAEVVIDAHETVQVRCHWCRSYLSPNSRIPNGATPDAVAPFLVLQHDAVEIIREFVNQRKFYAHPRFKQEFAPENVVGVYLPYFVFDGQAHGDLTGRGEVQTGSWTEKHGDSWETYYSADAYNVARSFDMSIDDLLLESNRERGNMGDPSQTNNIINAILPFNVKDALRYSPNYLRGFTSERRDVNITEMDHIVRDHLLSITRAKGENMVERYDRGVRWDTEHVDLQGSRWVTVYLPVWLYSYYQPDRGLKHFVAVNGQNGKVMGSVPINRTMLYLMTFLIFVIGTTIGLILFVATL</sequence>
<proteinExistence type="predicted"/>
<dbReference type="OMA" id="WFAPNGL"/>
<name>A0A3S4U4W0_9ACTN</name>